<proteinExistence type="predicted"/>
<accession>A0A2J6RJ03</accession>
<reference evidence="2 3" key="1">
    <citation type="submission" date="2016-04" db="EMBL/GenBank/DDBJ databases">
        <title>A degradative enzymes factory behind the ericoid mycorrhizal symbiosis.</title>
        <authorList>
            <consortium name="DOE Joint Genome Institute"/>
            <person name="Martino E."/>
            <person name="Morin E."/>
            <person name="Grelet G."/>
            <person name="Kuo A."/>
            <person name="Kohler A."/>
            <person name="Daghino S."/>
            <person name="Barry K."/>
            <person name="Choi C."/>
            <person name="Cichocki N."/>
            <person name="Clum A."/>
            <person name="Copeland A."/>
            <person name="Hainaut M."/>
            <person name="Haridas S."/>
            <person name="Labutti K."/>
            <person name="Lindquist E."/>
            <person name="Lipzen A."/>
            <person name="Khouja H.-R."/>
            <person name="Murat C."/>
            <person name="Ohm R."/>
            <person name="Olson A."/>
            <person name="Spatafora J."/>
            <person name="Veneault-Fourrey C."/>
            <person name="Henrissat B."/>
            <person name="Grigoriev I."/>
            <person name="Martin F."/>
            <person name="Perotto S."/>
        </authorList>
    </citation>
    <scope>NUCLEOTIDE SEQUENCE [LARGE SCALE GENOMIC DNA]</scope>
    <source>
        <strain evidence="2 3">F</strain>
    </source>
</reference>
<feature type="compositionally biased region" description="Basic residues" evidence="1">
    <location>
        <begin position="1254"/>
        <end position="1265"/>
    </location>
</feature>
<feature type="region of interest" description="Disordered" evidence="1">
    <location>
        <begin position="630"/>
        <end position="769"/>
    </location>
</feature>
<feature type="region of interest" description="Disordered" evidence="1">
    <location>
        <begin position="66"/>
        <end position="184"/>
    </location>
</feature>
<protein>
    <submittedName>
        <fullName evidence="2">Uncharacterized protein</fullName>
    </submittedName>
</protein>
<feature type="compositionally biased region" description="Basic residues" evidence="1">
    <location>
        <begin position="1066"/>
        <end position="1079"/>
    </location>
</feature>
<feature type="compositionally biased region" description="Gly residues" evidence="1">
    <location>
        <begin position="1367"/>
        <end position="1376"/>
    </location>
</feature>
<evidence type="ECO:0000256" key="1">
    <source>
        <dbReference type="SAM" id="MobiDB-lite"/>
    </source>
</evidence>
<evidence type="ECO:0000313" key="3">
    <source>
        <dbReference type="Proteomes" id="UP000235786"/>
    </source>
</evidence>
<feature type="compositionally biased region" description="Polar residues" evidence="1">
    <location>
        <begin position="66"/>
        <end position="75"/>
    </location>
</feature>
<name>A0A2J6RJ03_HYAVF</name>
<feature type="compositionally biased region" description="Basic and acidic residues" evidence="1">
    <location>
        <begin position="1432"/>
        <end position="1441"/>
    </location>
</feature>
<sequence length="1471" mass="157815">MGRTKSPVLNTRAPPKPVDGARASEAMETPSGSFSSANNSSTCPTCNSVFHEMSTTDFNNHVASCTRPSITGSAKSESTLSPPPQSPSLDTSKSTAIKKRRVEGNSRSVVEAGDGVGDSLGQAQNQAIDQPLSEQNNSTSEKVQQPTINENSNQIQDEENSNAAIMTQNPAQVNNGNGLTLPTITPYVADTFDLYLYEVKENDRKDGQGADLKDDENGSEDPKASDELKTAGEQDDLADPVTPNNEVDSTQLIEEDTYSAGTPRRKPAAGPATPRNIEDDIYGADTPRPEPATSQTVEEDIYDAESPPAETPTPFATGENAGEFSVNGAEAIKASEALSGALLGAAADVSTLVVPAKSTDDGATAPQPSELDSADIPRLSQNVINSEDQAASEAASQIAGDKEEPDIVTFKYKTFTPAVEFEGFLKGPEHMSYDELYRRTAIVADALKAYEEEFDVVNQEIYNHEQNKAFEKEIADEQKKGKEDKKKVNNKDASAVEDDALTELYEQYEAQLKFRGNKWLTFLADFEEEGGDPNDLDRLKKLHEPAFTSSLAKRKRTVQKEAAKPQKVELVNGDLPMLSKKDREPHFKRRKIIQDRVVFDEKKQSDVYQQPYNAKMTGNQKLLDRNATNLEEVELNENGRPKRSTAKRAFYDTEQSDTAPDTEPENLPAKRARRQRVVDDGIPSPGRPGTIFESRDGTPARVFPSGKRVGRPPGSKTKNPGGKATTQSKLNTVQVAEPSGSEADDGQAKNDPAEFQAQELEPAEEEQLHAAAKSLVAQTVVEANATAGGPVKKKHAGGRPKKNIAIEDPFDELSNAPADEVFIAPKPKNKGGRPRKHPAPAGGARARGGRVKKQTAVEQTAVQVGEEEEVIQSTEHDNESMFPSTNTSRPTTSSSGGTDGTFGGRHTRRTTRGKSQAQSASVNLDDQLGAPGPSVSTNGRGKRNKRTIAEDNQSAQPIESAMQSGDSEGENIVVDTYRPDLLEEFSPPKKPIRKAVRAKKGKVTTQSAPQPIAPQEVTPEQTGEASNNTTGRPKRKRAAALPPSSIDPDQLGDYLSDDDGETPPPSKRRNARGGRKGRPAKREQTTDLDTGVEGDSSVPPSRKRAVRAVTKRNAIKQEMASEESSGDSQAPQPPKTRKSRTNTLIVAEGAGPVAIADGSMEGYIGGEAAAPTPKKRPVSRGKQAARDVEIVGENIVPKKRKLPAANKGKGVALGDIIDPITIKNEGIEVQDGNENADLEFGGHDMGDAESAPPAKKRKRVVKGKATKTESTGDDDFEDSEDYTGMDPAEAELLRKKKRKSKKLAAATKARWANGTMKGPMEKRKATNAAKKAAKLAGKTGVEGAIDLADPVAVAGPSAEPAADVVMGGMGGDGAGDNIGPSTGTQWKVFQGDVGGPVMGETMAPARVSSRVRKPTSRAMGLDGADDYSDEEGSFKESEYDRFQQLSSPKGGFNLIKRARKSYIGLDDEDSF</sequence>
<feature type="region of interest" description="Disordered" evidence="1">
    <location>
        <begin position="201"/>
        <end position="321"/>
    </location>
</feature>
<feature type="compositionally biased region" description="Polar residues" evidence="1">
    <location>
        <begin position="724"/>
        <end position="734"/>
    </location>
</feature>
<feature type="region of interest" description="Disordered" evidence="1">
    <location>
        <begin position="1166"/>
        <end position="1185"/>
    </location>
</feature>
<feature type="region of interest" description="Disordered" evidence="1">
    <location>
        <begin position="785"/>
        <end position="1145"/>
    </location>
</feature>
<feature type="compositionally biased region" description="Basic residues" evidence="1">
    <location>
        <begin position="1101"/>
        <end position="1114"/>
    </location>
</feature>
<feature type="compositionally biased region" description="Basic and acidic residues" evidence="1">
    <location>
        <begin position="201"/>
        <end position="232"/>
    </location>
</feature>
<feature type="compositionally biased region" description="Low complexity" evidence="1">
    <location>
        <begin position="884"/>
        <end position="896"/>
    </location>
</feature>
<feature type="compositionally biased region" description="Acidic residues" evidence="1">
    <location>
        <begin position="1271"/>
        <end position="1283"/>
    </location>
</feature>
<feature type="compositionally biased region" description="Basic residues" evidence="1">
    <location>
        <begin position="827"/>
        <end position="838"/>
    </location>
</feature>
<feature type="compositionally biased region" description="Basic residues" evidence="1">
    <location>
        <begin position="791"/>
        <end position="802"/>
    </location>
</feature>
<feature type="compositionally biased region" description="Basic residues" evidence="1">
    <location>
        <begin position="990"/>
        <end position="1002"/>
    </location>
</feature>
<feature type="region of interest" description="Disordered" evidence="1">
    <location>
        <begin position="1234"/>
        <end position="1331"/>
    </location>
</feature>
<feature type="compositionally biased region" description="Polar residues" evidence="1">
    <location>
        <begin position="1018"/>
        <end position="1031"/>
    </location>
</feature>
<feature type="region of interest" description="Disordered" evidence="1">
    <location>
        <begin position="1"/>
        <end position="43"/>
    </location>
</feature>
<organism evidence="2 3">
    <name type="scientific">Hyaloscypha variabilis (strain UAMH 11265 / GT02V1 / F)</name>
    <name type="common">Meliniomyces variabilis</name>
    <dbReference type="NCBI Taxonomy" id="1149755"/>
    <lineage>
        <taxon>Eukaryota</taxon>
        <taxon>Fungi</taxon>
        <taxon>Dikarya</taxon>
        <taxon>Ascomycota</taxon>
        <taxon>Pezizomycotina</taxon>
        <taxon>Leotiomycetes</taxon>
        <taxon>Helotiales</taxon>
        <taxon>Hyaloscyphaceae</taxon>
        <taxon>Hyaloscypha</taxon>
        <taxon>Hyaloscypha variabilis</taxon>
    </lineage>
</organism>
<feature type="compositionally biased region" description="Polar residues" evidence="1">
    <location>
        <begin position="950"/>
        <end position="966"/>
    </location>
</feature>
<dbReference type="Proteomes" id="UP000235786">
    <property type="component" value="Unassembled WGS sequence"/>
</dbReference>
<gene>
    <name evidence="2" type="ORF">L207DRAFT_568127</name>
</gene>
<feature type="compositionally biased region" description="Low complexity" evidence="1">
    <location>
        <begin position="31"/>
        <end position="41"/>
    </location>
</feature>
<feature type="compositionally biased region" description="Polar residues" evidence="1">
    <location>
        <begin position="121"/>
        <end position="183"/>
    </location>
</feature>
<feature type="region of interest" description="Disordered" evidence="1">
    <location>
        <begin position="1364"/>
        <end position="1442"/>
    </location>
</feature>
<dbReference type="EMBL" id="KZ613948">
    <property type="protein sequence ID" value="PMD38488.1"/>
    <property type="molecule type" value="Genomic_DNA"/>
</dbReference>
<dbReference type="OrthoDB" id="3538351at2759"/>
<evidence type="ECO:0000313" key="2">
    <source>
        <dbReference type="EMBL" id="PMD38488.1"/>
    </source>
</evidence>
<keyword evidence="3" id="KW-1185">Reference proteome</keyword>
<feature type="compositionally biased region" description="Polar residues" evidence="1">
    <location>
        <begin position="242"/>
        <end position="252"/>
    </location>
</feature>